<evidence type="ECO:0000313" key="3">
    <source>
        <dbReference type="Proteomes" id="UP000756132"/>
    </source>
</evidence>
<accession>A0A9Q8UTU2</accession>
<proteinExistence type="predicted"/>
<feature type="compositionally biased region" description="Basic and acidic residues" evidence="1">
    <location>
        <begin position="7"/>
        <end position="18"/>
    </location>
</feature>
<dbReference type="KEGG" id="ffu:CLAFUR5_08877"/>
<dbReference type="Proteomes" id="UP000756132">
    <property type="component" value="Chromosome 9"/>
</dbReference>
<dbReference type="GeneID" id="71988755"/>
<dbReference type="RefSeq" id="XP_047766546.1">
    <property type="nucleotide sequence ID" value="XM_047908025.1"/>
</dbReference>
<reference evidence="2" key="1">
    <citation type="submission" date="2021-12" db="EMBL/GenBank/DDBJ databases">
        <authorList>
            <person name="Zaccaron A."/>
            <person name="Stergiopoulos I."/>
        </authorList>
    </citation>
    <scope>NUCLEOTIDE SEQUENCE</scope>
    <source>
        <strain evidence="2">Race5_Kim</strain>
    </source>
</reference>
<dbReference type="AlphaFoldDB" id="A0A9Q8UTU2"/>
<organism evidence="2 3">
    <name type="scientific">Passalora fulva</name>
    <name type="common">Tomato leaf mold</name>
    <name type="synonym">Cladosporium fulvum</name>
    <dbReference type="NCBI Taxonomy" id="5499"/>
    <lineage>
        <taxon>Eukaryota</taxon>
        <taxon>Fungi</taxon>
        <taxon>Dikarya</taxon>
        <taxon>Ascomycota</taxon>
        <taxon>Pezizomycotina</taxon>
        <taxon>Dothideomycetes</taxon>
        <taxon>Dothideomycetidae</taxon>
        <taxon>Mycosphaerellales</taxon>
        <taxon>Mycosphaerellaceae</taxon>
        <taxon>Fulvia</taxon>
    </lineage>
</organism>
<feature type="region of interest" description="Disordered" evidence="1">
    <location>
        <begin position="1"/>
        <end position="22"/>
    </location>
</feature>
<sequence length="299" mass="34700">MSDTSDEERGQQPTDHLKRNGFPELTTDELMSLTIKSESTQKDLIMIMNISYRDLRRMLRQIHTFLRDEIGDIQEDGPLVWQGEVLCPEGGQPKFWMMDKNKHNSWHLRFILAKCTALWKEFQQPPVHQLANLAEPNDDSTGRRPILDTFHRQVILLKMVKMCIEDMKKNPKLREPETAFKRLAVPKGPQHFESSPRKNKRRKLIKAPKFVNSVLWIVAYNTKDLPRGAGREEAYLNFEDALSDEARDLPLARNADYEPNSLVWEKVKKHINVRMKFGGGNGYFLAQIGDDPPLFFGWG</sequence>
<keyword evidence="3" id="KW-1185">Reference proteome</keyword>
<reference evidence="2" key="2">
    <citation type="journal article" date="2022" name="Microb. Genom.">
        <title>A chromosome-scale genome assembly of the tomato pathogen Cladosporium fulvum reveals a compartmentalized genome architecture and the presence of a dispensable chromosome.</title>
        <authorList>
            <person name="Zaccaron A.Z."/>
            <person name="Chen L.H."/>
            <person name="Samaras A."/>
            <person name="Stergiopoulos I."/>
        </authorList>
    </citation>
    <scope>NUCLEOTIDE SEQUENCE</scope>
    <source>
        <strain evidence="2">Race5_Kim</strain>
    </source>
</reference>
<dbReference type="EMBL" id="CP090171">
    <property type="protein sequence ID" value="UJO22180.1"/>
    <property type="molecule type" value="Genomic_DNA"/>
</dbReference>
<evidence type="ECO:0000256" key="1">
    <source>
        <dbReference type="SAM" id="MobiDB-lite"/>
    </source>
</evidence>
<name>A0A9Q8UTU2_PASFU</name>
<gene>
    <name evidence="2" type="ORF">CLAFUR5_08877</name>
</gene>
<evidence type="ECO:0000313" key="2">
    <source>
        <dbReference type="EMBL" id="UJO22180.1"/>
    </source>
</evidence>
<protein>
    <submittedName>
        <fullName evidence="2">Uncharacterized protein</fullName>
    </submittedName>
</protein>